<dbReference type="AlphaFoldDB" id="A0A8T3DG97"/>
<accession>A0A8T3DG97</accession>
<comment type="caution">
    <text evidence="2">The sequence shown here is derived from an EMBL/GenBank/DDBJ whole genome shotgun (WGS) entry which is preliminary data.</text>
</comment>
<feature type="region of interest" description="Disordered" evidence="1">
    <location>
        <begin position="118"/>
        <end position="160"/>
    </location>
</feature>
<reference evidence="2" key="1">
    <citation type="submission" date="2021-01" db="EMBL/GenBank/DDBJ databases">
        <authorList>
            <person name="Zahm M."/>
            <person name="Roques C."/>
            <person name="Cabau C."/>
            <person name="Klopp C."/>
            <person name="Donnadieu C."/>
            <person name="Jouanno E."/>
            <person name="Lampietro C."/>
            <person name="Louis A."/>
            <person name="Herpin A."/>
            <person name="Echchiki A."/>
            <person name="Berthelot C."/>
            <person name="Parey E."/>
            <person name="Roest-Crollius H."/>
            <person name="Braasch I."/>
            <person name="Postlethwait J."/>
            <person name="Bobe J."/>
            <person name="Montfort J."/>
            <person name="Bouchez O."/>
            <person name="Begum T."/>
            <person name="Mejri S."/>
            <person name="Adams A."/>
            <person name="Chen W.-J."/>
            <person name="Guiguen Y."/>
        </authorList>
    </citation>
    <scope>NUCLEOTIDE SEQUENCE</scope>
    <source>
        <tissue evidence="2">Blood</tissue>
    </source>
</reference>
<evidence type="ECO:0000256" key="1">
    <source>
        <dbReference type="SAM" id="MobiDB-lite"/>
    </source>
</evidence>
<evidence type="ECO:0000313" key="2">
    <source>
        <dbReference type="EMBL" id="KAI1895090.1"/>
    </source>
</evidence>
<feature type="compositionally biased region" description="Low complexity" evidence="1">
    <location>
        <begin position="33"/>
        <end position="58"/>
    </location>
</feature>
<sequence>MSRHPSRCSRASGESASASEPQRLRPGPASNCTSPTSMARSSSSTSPRCRTRSNSSLSPPLPLRPSGGARVKMPRPSSTTTSYALWPSWVQVRSTSCMLGRSRRPAWWCTCARARRRMRMRPAPSRRSSRRDAPTDPPRSTTKPLPSQTPPSSFSLRKTPFISVSKKREREREGRCFRRWVVFWVSMLAD</sequence>
<keyword evidence="3" id="KW-1185">Reference proteome</keyword>
<dbReference type="Proteomes" id="UP000829720">
    <property type="component" value="Unassembled WGS sequence"/>
</dbReference>
<feature type="compositionally biased region" description="Polar residues" evidence="1">
    <location>
        <begin position="143"/>
        <end position="156"/>
    </location>
</feature>
<proteinExistence type="predicted"/>
<feature type="compositionally biased region" description="Low complexity" evidence="1">
    <location>
        <begin position="8"/>
        <end position="20"/>
    </location>
</feature>
<evidence type="ECO:0000313" key="3">
    <source>
        <dbReference type="Proteomes" id="UP000829720"/>
    </source>
</evidence>
<dbReference type="EMBL" id="JAERUA010000009">
    <property type="protein sequence ID" value="KAI1895090.1"/>
    <property type="molecule type" value="Genomic_DNA"/>
</dbReference>
<protein>
    <submittedName>
        <fullName evidence="2">Uncharacterized protein</fullName>
    </submittedName>
</protein>
<feature type="region of interest" description="Disordered" evidence="1">
    <location>
        <begin position="1"/>
        <end position="80"/>
    </location>
</feature>
<organism evidence="2 3">
    <name type="scientific">Albula goreensis</name>
    <dbReference type="NCBI Taxonomy" id="1534307"/>
    <lineage>
        <taxon>Eukaryota</taxon>
        <taxon>Metazoa</taxon>
        <taxon>Chordata</taxon>
        <taxon>Craniata</taxon>
        <taxon>Vertebrata</taxon>
        <taxon>Euteleostomi</taxon>
        <taxon>Actinopterygii</taxon>
        <taxon>Neopterygii</taxon>
        <taxon>Teleostei</taxon>
        <taxon>Albuliformes</taxon>
        <taxon>Albulidae</taxon>
        <taxon>Albula</taxon>
    </lineage>
</organism>
<name>A0A8T3DG97_9TELE</name>
<gene>
    <name evidence="2" type="ORF">AGOR_G00102710</name>
</gene>